<dbReference type="PIRSF" id="PIRSF016753">
    <property type="entry name" value="P_lipid/glycerol_ac_tran_prd"/>
    <property type="match status" value="1"/>
</dbReference>
<dbReference type="InterPro" id="IPR016676">
    <property type="entry name" value="P_lipid/glycerol_AcTrfase_prd"/>
</dbReference>
<feature type="domain" description="Phospholipid/glycerol acyltransferase" evidence="1">
    <location>
        <begin position="60"/>
        <end position="178"/>
    </location>
</feature>
<dbReference type="AlphaFoldDB" id="A0A5Q5BHB0"/>
<dbReference type="EMBL" id="CP000384">
    <property type="protein sequence ID" value="ABG07592.1"/>
    <property type="molecule type" value="Genomic_DNA"/>
</dbReference>
<evidence type="ECO:0000259" key="1">
    <source>
        <dbReference type="SMART" id="SM00563"/>
    </source>
</evidence>
<gene>
    <name evidence="2" type="ordered locus">Mmcs_1481</name>
</gene>
<dbReference type="GO" id="GO:0016746">
    <property type="term" value="F:acyltransferase activity"/>
    <property type="evidence" value="ECO:0007669"/>
    <property type="project" value="UniProtKB-KW"/>
</dbReference>
<dbReference type="CDD" id="cd07987">
    <property type="entry name" value="LPLAT_MGAT-like"/>
    <property type="match status" value="1"/>
</dbReference>
<dbReference type="GO" id="GO:0016020">
    <property type="term" value="C:membrane"/>
    <property type="evidence" value="ECO:0007669"/>
    <property type="project" value="TreeGrafter"/>
</dbReference>
<evidence type="ECO:0000313" key="2">
    <source>
        <dbReference type="EMBL" id="ABG07592.1"/>
    </source>
</evidence>
<accession>A0A5Q5BHB0</accession>
<dbReference type="PANTHER" id="PTHR22753">
    <property type="entry name" value="TRANSMEMBRANE PROTEIN 68"/>
    <property type="match status" value="1"/>
</dbReference>
<organism evidence="2">
    <name type="scientific">Mycobacterium sp. (strain MCS)</name>
    <dbReference type="NCBI Taxonomy" id="164756"/>
    <lineage>
        <taxon>Bacteria</taxon>
        <taxon>Bacillati</taxon>
        <taxon>Actinomycetota</taxon>
        <taxon>Actinomycetes</taxon>
        <taxon>Mycobacteriales</taxon>
        <taxon>Mycobacteriaceae</taxon>
        <taxon>Mycobacterium</taxon>
    </lineage>
</organism>
<reference evidence="2" key="1">
    <citation type="submission" date="2006-06" db="EMBL/GenBank/DDBJ databases">
        <title>Complete sequence of chromosome of Mycobacterium sp. MCS.</title>
        <authorList>
            <consortium name="US DOE Joint Genome Institute"/>
            <person name="Copeland A."/>
            <person name="Lucas S."/>
            <person name="Lapidus A."/>
            <person name="Barry K."/>
            <person name="Detter J.C."/>
            <person name="Glavina del Rio T."/>
            <person name="Hammon N."/>
            <person name="Israni S."/>
            <person name="Dalin E."/>
            <person name="Tice H."/>
            <person name="Pitluck S."/>
            <person name="Martinez M."/>
            <person name="Schmutz J."/>
            <person name="Larimer F."/>
            <person name="Land M."/>
            <person name="Hauser L."/>
            <person name="Kyrpides N."/>
            <person name="Kim E."/>
            <person name="Miller C.D."/>
            <person name="Hughes J.E."/>
            <person name="Anderson A.J."/>
            <person name="Sims R.C."/>
            <person name="Richardson P."/>
        </authorList>
    </citation>
    <scope>NUCLEOTIDE SEQUENCE [LARGE SCALE GENOMIC DNA]</scope>
    <source>
        <strain evidence="2">MCS</strain>
    </source>
</reference>
<dbReference type="Pfam" id="PF01553">
    <property type="entry name" value="Acyltransferase"/>
    <property type="match status" value="1"/>
</dbReference>
<sequence>MPTKADGPSGADIDRLVNEPNRVRAMRKAIFAIADGLGPVIDLCRIYVDGFENLPRDGRFLLVGNHTISGSAEIVLIPYFVHRELGVRVRGLASSQIADANGVVRDVMEAAGAVLGHPDTCAELMRKGETLLVFPGGGRDMVKFKGENYQLQWERRSGFARLAIANDYPIVPVGLVGGDDVYLSLIERDSAWERGSRAIGERVHGLPGVGIPLVRGVGPTLIPRPQRMYLRFAPPIDTARPARVDFDPWVTTVKDRAQGALETALAELQELREIDPFRNLNPLAWRRAVRGG</sequence>
<proteinExistence type="predicted"/>
<dbReference type="SMART" id="SM00563">
    <property type="entry name" value="PlsC"/>
    <property type="match status" value="1"/>
</dbReference>
<dbReference type="InterPro" id="IPR002123">
    <property type="entry name" value="Plipid/glycerol_acylTrfase"/>
</dbReference>
<keyword evidence="2" id="KW-0808">Transferase</keyword>
<dbReference type="PANTHER" id="PTHR22753:SF14">
    <property type="entry name" value="MONOACYLGLYCEROL_DIACYLGLYCEROL O-ACYLTRANSFERASE"/>
    <property type="match status" value="1"/>
</dbReference>
<name>A0A5Q5BHB0_MYCSS</name>
<dbReference type="KEGG" id="mmc:Mmcs_1481"/>
<dbReference type="SUPFAM" id="SSF69593">
    <property type="entry name" value="Glycerol-3-phosphate (1)-acyltransferase"/>
    <property type="match status" value="1"/>
</dbReference>
<keyword evidence="2" id="KW-0012">Acyltransferase</keyword>
<protein>
    <submittedName>
        <fullName evidence="2">Phospholipid/glycerol acyltransferase</fullName>
    </submittedName>
</protein>